<dbReference type="KEGG" id="dat:HRM2_18940"/>
<evidence type="ECO:0000313" key="11">
    <source>
        <dbReference type="Proteomes" id="UP000000442"/>
    </source>
</evidence>
<accession>C0QBY3</accession>
<dbReference type="Pfam" id="PF04879">
    <property type="entry name" value="Molybdop_Fe4S4"/>
    <property type="match status" value="1"/>
</dbReference>
<dbReference type="Gene3D" id="2.20.25.90">
    <property type="entry name" value="ADC-like domains"/>
    <property type="match status" value="1"/>
</dbReference>
<keyword evidence="11" id="KW-1185">Reference proteome</keyword>
<dbReference type="PROSITE" id="PS51669">
    <property type="entry name" value="4FE4S_MOW_BIS_MGD"/>
    <property type="match status" value="1"/>
</dbReference>
<dbReference type="Gene3D" id="3.40.228.10">
    <property type="entry name" value="Dimethylsulfoxide Reductase, domain 2"/>
    <property type="match status" value="1"/>
</dbReference>
<dbReference type="GO" id="GO:0043546">
    <property type="term" value="F:molybdopterin cofactor binding"/>
    <property type="evidence" value="ECO:0007669"/>
    <property type="project" value="InterPro"/>
</dbReference>
<comment type="similarity">
    <text evidence="1">Belongs to the prokaryotic molybdopterin-containing oxidoreductase family.</text>
</comment>
<dbReference type="SUPFAM" id="SSF50692">
    <property type="entry name" value="ADC-like"/>
    <property type="match status" value="1"/>
</dbReference>
<dbReference type="HOGENOM" id="CLU_000422_13_3_7"/>
<dbReference type="Proteomes" id="UP000000442">
    <property type="component" value="Chromosome"/>
</dbReference>
<evidence type="ECO:0000256" key="5">
    <source>
        <dbReference type="ARBA" id="ARBA00022729"/>
    </source>
</evidence>
<name>C0QBY3_DESAH</name>
<keyword evidence="5" id="KW-0732">Signal</keyword>
<evidence type="ECO:0000256" key="3">
    <source>
        <dbReference type="ARBA" id="ARBA00022505"/>
    </source>
</evidence>
<sequence>MKVDRRSFLGLGLGAAAGVAVTPATWKLMDDSSIWTQNWPWTPVPPAGEATYDNTVCSLCPGNCGIMVRKIDGRPVKIEGRSDYPVNAGGVCLHGISAIQYLYDPSRIKAPLKRENDTFVEITWDEALDMVAERLTEIRASGSADKIACVTDQTKGTIPGLFARFLKATGSNNVYAMDTMEKTWEITLEKIHGGRSSAGFDLENSDFVLSFGAGLIEGWGSPVKNFKINSSRKERGSTLVQVEPRLSNTAANADVWIAAKPGTEADLALGIAGVIIKESLFNSAFVTASGKGFQELAAVLGKNYSPEAVAQTTGVKAAKIIEIARDFARSSAPIAIAGRGRGMSAGSVREFSAVHLLNCIVGNINTKGGVWTLAAQDYEKWPAVEMDDLATAAFEQAPLDSAGSMAGLFTNAGKEKNIEALLIHQANPCFALGDAGSVTEAVKKIPFVVSFSSVMDETTQEADVILPGHMLLERLEDRPSGAGVAQRVTGLSRPVIEPLFNTKNPGDTLLELARKMEGTIGASFPWESYEECLEAVTGDLWAELSDQGYAAETATPPGGGVKVDFSFIVKSQAPVEMEGEAKDFPLVLVPVDNVRISAGSLISSPFAIKTVSDNVLKGKDLLVEINPETARANKLSHGDLAVIETPKGKATVRVNLFEGIMPGVVAMAKGLGHVLDNNKYVGGKGVNINELMGPIVDPVSGLDAAWGIRARLSRA</sequence>
<dbReference type="InterPro" id="IPR053557">
    <property type="entry name" value="Molybdopterin-Qrc_component"/>
</dbReference>
<dbReference type="InterPro" id="IPR009010">
    <property type="entry name" value="Asp_de-COase-like_dom_sf"/>
</dbReference>
<dbReference type="InterPro" id="IPR006656">
    <property type="entry name" value="Mopterin_OxRdtase"/>
</dbReference>
<dbReference type="SMART" id="SM00926">
    <property type="entry name" value="Molybdop_Fe4S4"/>
    <property type="match status" value="1"/>
</dbReference>
<organism evidence="10 11">
    <name type="scientific">Desulforapulum autotrophicum (strain ATCC 43914 / DSM 3382 / VKM B-1955 / HRM2)</name>
    <name type="common">Desulfobacterium autotrophicum</name>
    <dbReference type="NCBI Taxonomy" id="177437"/>
    <lineage>
        <taxon>Bacteria</taxon>
        <taxon>Pseudomonadati</taxon>
        <taxon>Thermodesulfobacteriota</taxon>
        <taxon>Desulfobacteria</taxon>
        <taxon>Desulfobacterales</taxon>
        <taxon>Desulfobacteraceae</taxon>
        <taxon>Desulforapulum</taxon>
    </lineage>
</organism>
<evidence type="ECO:0000313" key="10">
    <source>
        <dbReference type="EMBL" id="ACN14995.1"/>
    </source>
</evidence>
<evidence type="ECO:0000256" key="6">
    <source>
        <dbReference type="ARBA" id="ARBA00023002"/>
    </source>
</evidence>
<dbReference type="Gene3D" id="2.40.40.20">
    <property type="match status" value="1"/>
</dbReference>
<dbReference type="Gene3D" id="3.30.2070.10">
    <property type="entry name" value="Formate dehydrogenase/DMSO reductase"/>
    <property type="match status" value="1"/>
</dbReference>
<feature type="domain" description="4Fe-4S Mo/W bis-MGD-type" evidence="9">
    <location>
        <begin position="50"/>
        <end position="106"/>
    </location>
</feature>
<dbReference type="RefSeq" id="WP_015903781.1">
    <property type="nucleotide sequence ID" value="NC_012108.1"/>
</dbReference>
<dbReference type="eggNOG" id="COG0243">
    <property type="taxonomic scope" value="Bacteria"/>
</dbReference>
<evidence type="ECO:0000256" key="4">
    <source>
        <dbReference type="ARBA" id="ARBA00022723"/>
    </source>
</evidence>
<proteinExistence type="inferred from homology"/>
<dbReference type="Gene3D" id="3.40.50.740">
    <property type="match status" value="1"/>
</dbReference>
<dbReference type="PANTHER" id="PTHR43742">
    <property type="entry name" value="TRIMETHYLAMINE-N-OXIDE REDUCTASE"/>
    <property type="match status" value="1"/>
</dbReference>
<keyword evidence="2" id="KW-0004">4Fe-4S</keyword>
<keyword evidence="3" id="KW-0500">Molybdenum</keyword>
<dbReference type="SUPFAM" id="SSF53706">
    <property type="entry name" value="Formate dehydrogenase/DMSO reductase, domains 1-3"/>
    <property type="match status" value="1"/>
</dbReference>
<reference evidence="10 11" key="1">
    <citation type="journal article" date="2009" name="Environ. Microbiol.">
        <title>Genome sequence of Desulfobacterium autotrophicum HRM2, a marine sulfate reducer oxidizing organic carbon completely to carbon dioxide.</title>
        <authorList>
            <person name="Strittmatter A.W."/>
            <person name="Liesegang H."/>
            <person name="Rabus R."/>
            <person name="Decker I."/>
            <person name="Amann J."/>
            <person name="Andres S."/>
            <person name="Henne A."/>
            <person name="Fricke W.F."/>
            <person name="Martinez-Arias R."/>
            <person name="Bartels D."/>
            <person name="Goesmann A."/>
            <person name="Krause L."/>
            <person name="Puehler A."/>
            <person name="Klenk H.P."/>
            <person name="Richter M."/>
            <person name="Schuler M."/>
            <person name="Gloeckner F.O."/>
            <person name="Meyerdierks A."/>
            <person name="Gottschalk G."/>
            <person name="Amann R."/>
        </authorList>
    </citation>
    <scope>NUCLEOTIDE SEQUENCE [LARGE SCALE GENOMIC DNA]</scope>
    <source>
        <strain evidence="11">ATCC 43914 / DSM 3382 / HRM2</strain>
    </source>
</reference>
<dbReference type="CDD" id="cd02775">
    <property type="entry name" value="MopB_CT"/>
    <property type="match status" value="1"/>
</dbReference>
<keyword evidence="4" id="KW-0479">Metal-binding</keyword>
<keyword evidence="8" id="KW-0411">Iron-sulfur</keyword>
<evidence type="ECO:0000256" key="8">
    <source>
        <dbReference type="ARBA" id="ARBA00023014"/>
    </source>
</evidence>
<evidence type="ECO:0000256" key="7">
    <source>
        <dbReference type="ARBA" id="ARBA00023004"/>
    </source>
</evidence>
<dbReference type="PROSITE" id="PS51318">
    <property type="entry name" value="TAT"/>
    <property type="match status" value="1"/>
</dbReference>
<dbReference type="InterPro" id="IPR006311">
    <property type="entry name" value="TAT_signal"/>
</dbReference>
<dbReference type="Pfam" id="PF01568">
    <property type="entry name" value="Molydop_binding"/>
    <property type="match status" value="1"/>
</dbReference>
<gene>
    <name evidence="10" type="ordered locus">HRM2_18940</name>
</gene>
<keyword evidence="7" id="KW-0408">Iron</keyword>
<dbReference type="NCBIfam" id="NF041783">
    <property type="entry name" value="mnquin_red_QrcB"/>
    <property type="match status" value="1"/>
</dbReference>
<dbReference type="OrthoDB" id="9757870at2"/>
<dbReference type="PANTHER" id="PTHR43742:SF9">
    <property type="entry name" value="TETRATHIONATE REDUCTASE SUBUNIT A"/>
    <property type="match status" value="1"/>
</dbReference>
<dbReference type="Pfam" id="PF00384">
    <property type="entry name" value="Molybdopterin"/>
    <property type="match status" value="1"/>
</dbReference>
<dbReference type="InterPro" id="IPR006657">
    <property type="entry name" value="MoPterin_dinucl-bd_dom"/>
</dbReference>
<dbReference type="GO" id="GO:0051539">
    <property type="term" value="F:4 iron, 4 sulfur cluster binding"/>
    <property type="evidence" value="ECO:0007669"/>
    <property type="project" value="UniProtKB-KW"/>
</dbReference>
<dbReference type="GO" id="GO:0016491">
    <property type="term" value="F:oxidoreductase activity"/>
    <property type="evidence" value="ECO:0007669"/>
    <property type="project" value="UniProtKB-KW"/>
</dbReference>
<dbReference type="InterPro" id="IPR006963">
    <property type="entry name" value="Mopterin_OxRdtase_4Fe-4S_dom"/>
</dbReference>
<dbReference type="GO" id="GO:0046872">
    <property type="term" value="F:metal ion binding"/>
    <property type="evidence" value="ECO:0007669"/>
    <property type="project" value="UniProtKB-KW"/>
</dbReference>
<dbReference type="STRING" id="177437.HRM2_18940"/>
<evidence type="ECO:0000256" key="1">
    <source>
        <dbReference type="ARBA" id="ARBA00010312"/>
    </source>
</evidence>
<keyword evidence="6" id="KW-0560">Oxidoreductase</keyword>
<dbReference type="AlphaFoldDB" id="C0QBY3"/>
<evidence type="ECO:0000259" key="9">
    <source>
        <dbReference type="PROSITE" id="PS51669"/>
    </source>
</evidence>
<dbReference type="EMBL" id="CP001087">
    <property type="protein sequence ID" value="ACN14995.1"/>
    <property type="molecule type" value="Genomic_DNA"/>
</dbReference>
<evidence type="ECO:0000256" key="2">
    <source>
        <dbReference type="ARBA" id="ARBA00022485"/>
    </source>
</evidence>
<dbReference type="InterPro" id="IPR050612">
    <property type="entry name" value="Prok_Mopterin_Oxidored"/>
</dbReference>
<protein>
    <submittedName>
        <fullName evidence="10">Molybdopterin oxidoreductase, molybdopterin-binding subunit</fullName>
    </submittedName>
</protein>